<dbReference type="AlphaFoldDB" id="A0A8S1GPA1"/>
<dbReference type="EMBL" id="CAJGYM010000002">
    <property type="protein sequence ID" value="CAD6185497.1"/>
    <property type="molecule type" value="Genomic_DNA"/>
</dbReference>
<evidence type="ECO:0000256" key="1">
    <source>
        <dbReference type="SAM" id="MobiDB-lite"/>
    </source>
</evidence>
<evidence type="ECO:0000313" key="2">
    <source>
        <dbReference type="EMBL" id="CAD6185497.1"/>
    </source>
</evidence>
<evidence type="ECO:0000313" key="3">
    <source>
        <dbReference type="Proteomes" id="UP000835052"/>
    </source>
</evidence>
<feature type="region of interest" description="Disordered" evidence="1">
    <location>
        <begin position="37"/>
        <end position="149"/>
    </location>
</feature>
<reference evidence="2" key="1">
    <citation type="submission" date="2020-10" db="EMBL/GenBank/DDBJ databases">
        <authorList>
            <person name="Kikuchi T."/>
        </authorList>
    </citation>
    <scope>NUCLEOTIDE SEQUENCE</scope>
    <source>
        <strain evidence="2">NKZ352</strain>
    </source>
</reference>
<dbReference type="Proteomes" id="UP000835052">
    <property type="component" value="Unassembled WGS sequence"/>
</dbReference>
<gene>
    <name evidence="2" type="ORF">CAUJ_LOCUS1416</name>
</gene>
<comment type="caution">
    <text evidence="2">The sequence shown here is derived from an EMBL/GenBank/DDBJ whole genome shotgun (WGS) entry which is preliminary data.</text>
</comment>
<dbReference type="OrthoDB" id="5851172at2759"/>
<protein>
    <submittedName>
        <fullName evidence="2">Uncharacterized protein</fullName>
    </submittedName>
</protein>
<sequence length="171" mass="18353">MLAPIVTKDMRLFPAQKLPPCVKNVRSRAQSLDHFQDLQNSGSSRGRIIPVKPRTSASTGNLPSAGVARSPPKASVTRKTTLTAIQEGVEMTSHAIPSSRSESSSVTSAASTSSGTRRGRAEQRNGKVPQTASAPEPLENAEGSKKNSHQFQLAQSSVRCSIWFPFSLLIR</sequence>
<feature type="compositionally biased region" description="Low complexity" evidence="1">
    <location>
        <begin position="98"/>
        <end position="116"/>
    </location>
</feature>
<name>A0A8S1GPA1_9PELO</name>
<organism evidence="2 3">
    <name type="scientific">Caenorhabditis auriculariae</name>
    <dbReference type="NCBI Taxonomy" id="2777116"/>
    <lineage>
        <taxon>Eukaryota</taxon>
        <taxon>Metazoa</taxon>
        <taxon>Ecdysozoa</taxon>
        <taxon>Nematoda</taxon>
        <taxon>Chromadorea</taxon>
        <taxon>Rhabditida</taxon>
        <taxon>Rhabditina</taxon>
        <taxon>Rhabditomorpha</taxon>
        <taxon>Rhabditoidea</taxon>
        <taxon>Rhabditidae</taxon>
        <taxon>Peloderinae</taxon>
        <taxon>Caenorhabditis</taxon>
    </lineage>
</organism>
<keyword evidence="3" id="KW-1185">Reference proteome</keyword>
<accession>A0A8S1GPA1</accession>
<proteinExistence type="predicted"/>